<keyword evidence="2" id="KW-1185">Reference proteome</keyword>
<name>A0A3E0WQZ8_9GAMM</name>
<protein>
    <submittedName>
        <fullName evidence="1">Uncharacterized protein</fullName>
    </submittedName>
</protein>
<accession>A0A3E0WQZ8</accession>
<organism evidence="1 2">
    <name type="scientific">Alkalilimnicola ehrlichii</name>
    <dbReference type="NCBI Taxonomy" id="351052"/>
    <lineage>
        <taxon>Bacteria</taxon>
        <taxon>Pseudomonadati</taxon>
        <taxon>Pseudomonadota</taxon>
        <taxon>Gammaproteobacteria</taxon>
        <taxon>Chromatiales</taxon>
        <taxon>Ectothiorhodospiraceae</taxon>
        <taxon>Alkalilimnicola</taxon>
    </lineage>
</organism>
<reference evidence="2" key="1">
    <citation type="submission" date="2017-05" db="EMBL/GenBank/DDBJ databases">
        <authorList>
            <person name="Sharma S."/>
            <person name="Sidhu C."/>
            <person name="Pinnaka A.K."/>
        </authorList>
    </citation>
    <scope>NUCLEOTIDE SEQUENCE [LARGE SCALE GENOMIC DNA]</scope>
    <source>
        <strain evidence="2">AK93</strain>
    </source>
</reference>
<proteinExistence type="predicted"/>
<dbReference type="Proteomes" id="UP000256763">
    <property type="component" value="Unassembled WGS sequence"/>
</dbReference>
<gene>
    <name evidence="1" type="ORF">CAL65_15310</name>
</gene>
<comment type="caution">
    <text evidence="1">The sequence shown here is derived from an EMBL/GenBank/DDBJ whole genome shotgun (WGS) entry which is preliminary data.</text>
</comment>
<dbReference type="AlphaFoldDB" id="A0A3E0WQZ8"/>
<sequence>MTAEGEIRRLVVATEEDMQAQWEIATDQNCPSELAEQLQQRKVVPAFPSEDGFYRPEFGQWQRYLHPAEAIAGHRRYYLGLSAPIRNSMVRLASYAEYLDWLDAAAHAD</sequence>
<dbReference type="EMBL" id="NFZW01000016">
    <property type="protein sequence ID" value="RFA34405.1"/>
    <property type="molecule type" value="Genomic_DNA"/>
</dbReference>
<evidence type="ECO:0000313" key="1">
    <source>
        <dbReference type="EMBL" id="RFA34405.1"/>
    </source>
</evidence>
<evidence type="ECO:0000313" key="2">
    <source>
        <dbReference type="Proteomes" id="UP000256763"/>
    </source>
</evidence>